<evidence type="ECO:0000256" key="9">
    <source>
        <dbReference type="RuleBase" id="RU000414"/>
    </source>
</evidence>
<proteinExistence type="inferred from homology"/>
<dbReference type="InterPro" id="IPR050265">
    <property type="entry name" value="Fe/Mn_Superoxide_Dismutase"/>
</dbReference>
<dbReference type="OrthoDB" id="239262at2759"/>
<organism evidence="13 14">
    <name type="scientific">Bugula neritina</name>
    <name type="common">Brown bryozoan</name>
    <name type="synonym">Sertularia neritina</name>
    <dbReference type="NCBI Taxonomy" id="10212"/>
    <lineage>
        <taxon>Eukaryota</taxon>
        <taxon>Metazoa</taxon>
        <taxon>Spiralia</taxon>
        <taxon>Lophotrochozoa</taxon>
        <taxon>Bryozoa</taxon>
        <taxon>Gymnolaemata</taxon>
        <taxon>Cheilostomatida</taxon>
        <taxon>Flustrina</taxon>
        <taxon>Buguloidea</taxon>
        <taxon>Bugulidae</taxon>
        <taxon>Bugula</taxon>
    </lineage>
</organism>
<dbReference type="InterPro" id="IPR036324">
    <property type="entry name" value="Mn/Fe_SOD_N_sf"/>
</dbReference>
<dbReference type="Pfam" id="PF02777">
    <property type="entry name" value="Sod_Fe_C"/>
    <property type="match status" value="1"/>
</dbReference>
<keyword evidence="14" id="KW-1185">Reference proteome</keyword>
<dbReference type="PANTHER" id="PTHR11404:SF6">
    <property type="entry name" value="SUPEROXIDE DISMUTASE [MN], MITOCHONDRIAL"/>
    <property type="match status" value="1"/>
</dbReference>
<dbReference type="FunFam" id="3.55.40.20:FF:000004">
    <property type="entry name" value="Superoxide dismutase [Fe]"/>
    <property type="match status" value="1"/>
</dbReference>
<dbReference type="GO" id="GO:0030145">
    <property type="term" value="F:manganese ion binding"/>
    <property type="evidence" value="ECO:0007669"/>
    <property type="project" value="TreeGrafter"/>
</dbReference>
<comment type="catalytic activity">
    <reaction evidence="7 9">
        <text>2 superoxide + 2 H(+) = H2O2 + O2</text>
        <dbReference type="Rhea" id="RHEA:20696"/>
        <dbReference type="ChEBI" id="CHEBI:15378"/>
        <dbReference type="ChEBI" id="CHEBI:15379"/>
        <dbReference type="ChEBI" id="CHEBI:16240"/>
        <dbReference type="ChEBI" id="CHEBI:18421"/>
        <dbReference type="EC" id="1.15.1.1"/>
    </reaction>
</comment>
<evidence type="ECO:0000256" key="6">
    <source>
        <dbReference type="ARBA" id="ARBA00023211"/>
    </source>
</evidence>
<dbReference type="InterPro" id="IPR019832">
    <property type="entry name" value="Mn/Fe_SOD_C"/>
</dbReference>
<comment type="similarity">
    <text evidence="2 9">Belongs to the iron/manganese superoxide dismutase family.</text>
</comment>
<evidence type="ECO:0000313" key="14">
    <source>
        <dbReference type="Proteomes" id="UP000593567"/>
    </source>
</evidence>
<evidence type="ECO:0000259" key="11">
    <source>
        <dbReference type="Pfam" id="PF02777"/>
    </source>
</evidence>
<evidence type="ECO:0000256" key="2">
    <source>
        <dbReference type="ARBA" id="ARBA00008714"/>
    </source>
</evidence>
<feature type="domain" description="Manganese/iron superoxide dismutase N-terminal" evidence="10">
    <location>
        <begin position="24"/>
        <end position="105"/>
    </location>
</feature>
<evidence type="ECO:0000256" key="4">
    <source>
        <dbReference type="ARBA" id="ARBA00022723"/>
    </source>
</evidence>
<dbReference type="SUPFAM" id="SSF46609">
    <property type="entry name" value="Fe,Mn superoxide dismutase (SOD), N-terminal domain"/>
    <property type="match status" value="1"/>
</dbReference>
<evidence type="ECO:0000259" key="10">
    <source>
        <dbReference type="Pfam" id="PF00081"/>
    </source>
</evidence>
<reference evidence="13 14" key="2">
    <citation type="submission" date="2020-06" db="EMBL/GenBank/DDBJ databases">
        <title>Draft genome of Bugula neritina, a colonial animal packing powerful symbionts and potential medicines.</title>
        <authorList>
            <person name="Rayko M."/>
        </authorList>
    </citation>
    <scope>NUCLEOTIDE SEQUENCE [LARGE SCALE GENOMIC DNA]</scope>
    <source>
        <strain evidence="13">Kwan_BN1</strain>
    </source>
</reference>
<name>A0A7J7KDF4_BUGNE</name>
<dbReference type="InterPro" id="IPR019833">
    <property type="entry name" value="Mn/Fe_SOD_BS"/>
</dbReference>
<dbReference type="InterPro" id="IPR036314">
    <property type="entry name" value="SOD_C_sf"/>
</dbReference>
<comment type="caution">
    <text evidence="13">The sequence shown here is derived from an EMBL/GenBank/DDBJ whole genome shotgun (WGS) entry which is preliminary data.</text>
</comment>
<evidence type="ECO:0000256" key="8">
    <source>
        <dbReference type="PIRSR" id="PIRSR000349-1"/>
    </source>
</evidence>
<accession>A0A7J7KDF4</accession>
<dbReference type="Gene3D" id="3.55.40.20">
    <property type="entry name" value="Iron/manganese superoxide dismutase, C-terminal domain"/>
    <property type="match status" value="1"/>
</dbReference>
<dbReference type="InterPro" id="IPR001189">
    <property type="entry name" value="Mn/Fe_SOD"/>
</dbReference>
<dbReference type="GO" id="GO:0005739">
    <property type="term" value="C:mitochondrion"/>
    <property type="evidence" value="ECO:0007669"/>
    <property type="project" value="TreeGrafter"/>
</dbReference>
<evidence type="ECO:0000256" key="1">
    <source>
        <dbReference type="ARBA" id="ARBA00002170"/>
    </source>
</evidence>
<dbReference type="EMBL" id="VXIV02000760">
    <property type="protein sequence ID" value="KAF6036225.1"/>
    <property type="molecule type" value="Genomic_DNA"/>
</dbReference>
<dbReference type="AlphaFoldDB" id="A0A7J7KDF4"/>
<dbReference type="EMBL" id="VXIV02000837">
    <property type="protein sequence ID" value="KAF6035740.1"/>
    <property type="molecule type" value="Genomic_DNA"/>
</dbReference>
<keyword evidence="5 9" id="KW-0560">Oxidoreductase</keyword>
<feature type="binding site" evidence="8">
    <location>
        <position position="185"/>
    </location>
    <ligand>
        <name>Mn(2+)</name>
        <dbReference type="ChEBI" id="CHEBI:29035"/>
    </ligand>
</feature>
<evidence type="ECO:0000256" key="7">
    <source>
        <dbReference type="ARBA" id="ARBA00049204"/>
    </source>
</evidence>
<comment type="function">
    <text evidence="1">Destroys superoxide anion radicals which are normally produced within the cells and which are toxic to biological systems.</text>
</comment>
<dbReference type="FunFam" id="1.10.287.990:FF:000001">
    <property type="entry name" value="Superoxide dismutase"/>
    <property type="match status" value="1"/>
</dbReference>
<evidence type="ECO:0000313" key="13">
    <source>
        <dbReference type="EMBL" id="KAF6036225.1"/>
    </source>
</evidence>
<dbReference type="GO" id="GO:0004784">
    <property type="term" value="F:superoxide dismutase activity"/>
    <property type="evidence" value="ECO:0007669"/>
    <property type="project" value="UniProtKB-EC"/>
</dbReference>
<dbReference type="PIRSF" id="PIRSF000349">
    <property type="entry name" value="SODismutase"/>
    <property type="match status" value="1"/>
</dbReference>
<sequence>MLSAVKRSLATAIFCPSKHRVCSKHTLPALDYAYSALTPVISEEIMTLHHTKHHQTYVDNLNIAEEKLAKAIQDGDIATAISLEPAVKFNGGGHINHSVFWTNLSPQGGGIPKGDIKELIERDFSSFDKFKELMSTQSLGIQGSGWSWLGWNPRHGRLRLTTCPNQDPLSMQGLIPLLGIDMWEHAFYLQYKNVKANYVKAIWEVINWENVNQRLDDARMSS</sequence>
<keyword evidence="6" id="KW-0464">Manganese</keyword>
<evidence type="ECO:0000313" key="12">
    <source>
        <dbReference type="EMBL" id="KAF6035740.1"/>
    </source>
</evidence>
<dbReference type="Proteomes" id="UP000593567">
    <property type="component" value="Unassembled WGS sequence"/>
</dbReference>
<feature type="binding site" evidence="8">
    <location>
        <position position="181"/>
    </location>
    <ligand>
        <name>Mn(2+)</name>
        <dbReference type="ChEBI" id="CHEBI:29035"/>
    </ligand>
</feature>
<feature type="binding site" evidence="8">
    <location>
        <position position="49"/>
    </location>
    <ligand>
        <name>Mn(2+)</name>
        <dbReference type="ChEBI" id="CHEBI:29035"/>
    </ligand>
</feature>
<dbReference type="Gene3D" id="1.10.287.990">
    <property type="entry name" value="Fe,Mn superoxide dismutase (SOD) domain"/>
    <property type="match status" value="1"/>
</dbReference>
<protein>
    <recommendedName>
        <fullName evidence="3 9">Superoxide dismutase</fullName>
        <ecNumber evidence="3 9">1.15.1.1</ecNumber>
    </recommendedName>
</protein>
<keyword evidence="4 8" id="KW-0479">Metal-binding</keyword>
<gene>
    <name evidence="13" type="ORF">EB796_005466</name>
    <name evidence="12" type="ORF">EB796_005949</name>
</gene>
<comment type="function">
    <text evidence="9">Destroys radicals which are normally produced within the cells and which are toxic to biological systems.</text>
</comment>
<dbReference type="InterPro" id="IPR019831">
    <property type="entry name" value="Mn/Fe_SOD_N"/>
</dbReference>
<evidence type="ECO:0000256" key="5">
    <source>
        <dbReference type="ARBA" id="ARBA00023002"/>
    </source>
</evidence>
<dbReference type="EC" id="1.15.1.1" evidence="3 9"/>
<dbReference type="PANTHER" id="PTHR11404">
    <property type="entry name" value="SUPEROXIDE DISMUTASE 2"/>
    <property type="match status" value="1"/>
</dbReference>
<dbReference type="SUPFAM" id="SSF54719">
    <property type="entry name" value="Fe,Mn superoxide dismutase (SOD), C-terminal domain"/>
    <property type="match status" value="1"/>
</dbReference>
<dbReference type="PROSITE" id="PS00088">
    <property type="entry name" value="SOD_MN"/>
    <property type="match status" value="1"/>
</dbReference>
<reference evidence="13 14" key="1">
    <citation type="submission" date="2019-09" db="EMBL/GenBank/DDBJ databases">
        <authorList>
            <person name="Raiko M."/>
            <person name="Komissarov A."/>
            <person name="Rhodes A."/>
            <person name="Kliver S."/>
            <person name="Lim-Fong G."/>
            <person name="Kwan J."/>
            <person name="O'Brien S.J."/>
            <person name="Lopez J.V."/>
        </authorList>
    </citation>
    <scope>NUCLEOTIDE SEQUENCE [LARGE SCALE GENOMIC DNA]</scope>
    <source>
        <strain evidence="13">Kwan_BN1</strain>
    </source>
</reference>
<dbReference type="PRINTS" id="PR01703">
    <property type="entry name" value="MNSODISMTASE"/>
</dbReference>
<evidence type="ECO:0000256" key="3">
    <source>
        <dbReference type="ARBA" id="ARBA00012682"/>
    </source>
</evidence>
<feature type="binding site" evidence="8">
    <location>
        <position position="97"/>
    </location>
    <ligand>
        <name>Mn(2+)</name>
        <dbReference type="ChEBI" id="CHEBI:29035"/>
    </ligand>
</feature>
<feature type="domain" description="Manganese/iron superoxide dismutase C-terminal" evidence="11">
    <location>
        <begin position="112"/>
        <end position="214"/>
    </location>
</feature>
<dbReference type="Pfam" id="PF00081">
    <property type="entry name" value="Sod_Fe_N"/>
    <property type="match status" value="1"/>
</dbReference>